<feature type="transmembrane region" description="Helical" evidence="1">
    <location>
        <begin position="305"/>
        <end position="324"/>
    </location>
</feature>
<feature type="transmembrane region" description="Helical" evidence="1">
    <location>
        <begin position="448"/>
        <end position="467"/>
    </location>
</feature>
<keyword evidence="3" id="KW-1185">Reference proteome</keyword>
<organism evidence="2 3">
    <name type="scientific">Anaerosacchariphilus polymeriproducens</name>
    <dbReference type="NCBI Taxonomy" id="1812858"/>
    <lineage>
        <taxon>Bacteria</taxon>
        <taxon>Bacillati</taxon>
        <taxon>Bacillota</taxon>
        <taxon>Clostridia</taxon>
        <taxon>Lachnospirales</taxon>
        <taxon>Lachnospiraceae</taxon>
        <taxon>Anaerosacchariphilus</taxon>
    </lineage>
</organism>
<name>A0A371AVD3_9FIRM</name>
<gene>
    <name evidence="2" type="ORF">DWV06_09345</name>
</gene>
<dbReference type="RefSeq" id="WP_115481920.1">
    <property type="nucleotide sequence ID" value="NZ_QRCT01000025.1"/>
</dbReference>
<feature type="transmembrane region" description="Helical" evidence="1">
    <location>
        <begin position="366"/>
        <end position="384"/>
    </location>
</feature>
<feature type="transmembrane region" description="Helical" evidence="1">
    <location>
        <begin position="12"/>
        <end position="31"/>
    </location>
</feature>
<evidence type="ECO:0000313" key="2">
    <source>
        <dbReference type="EMBL" id="RDU23492.1"/>
    </source>
</evidence>
<feature type="transmembrane region" description="Helical" evidence="1">
    <location>
        <begin position="120"/>
        <end position="140"/>
    </location>
</feature>
<keyword evidence="1" id="KW-1133">Transmembrane helix</keyword>
<feature type="transmembrane region" description="Helical" evidence="1">
    <location>
        <begin position="169"/>
        <end position="188"/>
    </location>
</feature>
<dbReference type="AlphaFoldDB" id="A0A371AVD3"/>
<comment type="caution">
    <text evidence="2">The sequence shown here is derived from an EMBL/GenBank/DDBJ whole genome shotgun (WGS) entry which is preliminary data.</text>
</comment>
<dbReference type="Proteomes" id="UP000255036">
    <property type="component" value="Unassembled WGS sequence"/>
</dbReference>
<keyword evidence="1" id="KW-0812">Transmembrane</keyword>
<feature type="transmembrane region" description="Helical" evidence="1">
    <location>
        <begin position="391"/>
        <end position="412"/>
    </location>
</feature>
<dbReference type="Pfam" id="PF09586">
    <property type="entry name" value="YfhO"/>
    <property type="match status" value="1"/>
</dbReference>
<feature type="transmembrane region" description="Helical" evidence="1">
    <location>
        <begin position="418"/>
        <end position="436"/>
    </location>
</feature>
<feature type="transmembrane region" description="Helical" evidence="1">
    <location>
        <begin position="194"/>
        <end position="224"/>
    </location>
</feature>
<sequence>MKFQKNKGERSLGIYFVVYSLIFFLIYIIGYREFWENQISFIWRADGYSQHFPTMVYLGKYYREILENLSHGRFTLPMYDFTVGMGQNIIGVLNYYGLGDIFLLLSTFVTEQNAESFYKFFILLRMFLCGISFTCFCFYMNKPKKLAIIGSVCYVFCGFAVFSGIRHPYFLNPMIFLPIIIIGIDKVLKGKRPFLFIFTVFLSACAGFYFFYMETIMIFIYALIRYVALYRKKSLAHFAKVAGKALGYYLIGISLSGVILFPALEQFFTSSRANDSVNQIPISKLLFYSPIEYGYEYVNFISAPAIWSCIGMTAITMLAVIILFCKKRKIYWQLQFGCMIGFLLLLIPLGGYILNGFSYVANRWTFAFAFLLAYVITCMIPKLMNLKKKEVFLLGAATLVYTVVVFGLAVKYTKLCTFAVGMLWVFYGTTLLFTWLNKRMKSKLVKNIQILVILSLVVINCIANIRITCDKKCDNYVSSFLENKTALSTTKETTKLLQEVKDNQDFYRVDAVNKSHVNEGMISNYNGLSAYFSLLNSNIPRTLTELKCSPDVPLPHKIEGVDQRTILETLLGTKYLTTKDSKKIPYGFEKVHINSSNSNGLEIYENKNALPFGYTYSSMISQEEYQKKSVLEKQESLLQTAVISNASKKDLLKYRDLIQNPILTNNMKELNYTMSFKDVKWEKDGALRVNKKGASIKLHFDGVPNSETYLCINGLDSNSSGIEKFALKIKSQGNKKSVNVTSDIYNWYTGNQDYMINLGYSREGKDSLTILFPQKGKFKLKNIQLYAYTFLDYENQVNELRKETLQNLAIETNKVSGTIQLTKPKLLCMSMEYDKGWSVYVDGKKETTCMVNGMFLGVMLEEGNHEIECRYMTPGLPAGLISSMIGLVIIILMLLFNLTKKTTSSENLL</sequence>
<feature type="transmembrane region" description="Helical" evidence="1">
    <location>
        <begin position="876"/>
        <end position="896"/>
    </location>
</feature>
<reference evidence="2 3" key="1">
    <citation type="submission" date="2018-07" db="EMBL/GenBank/DDBJ databases">
        <title>Anaerosacharophilus polymeroproducens gen. nov. sp. nov., an anaerobic bacterium isolated from salt field.</title>
        <authorList>
            <person name="Kim W."/>
            <person name="Yang S.-H."/>
            <person name="Oh J."/>
            <person name="Lee J.-H."/>
            <person name="Kwon K.K."/>
        </authorList>
    </citation>
    <scope>NUCLEOTIDE SEQUENCE [LARGE SCALE GENOMIC DNA]</scope>
    <source>
        <strain evidence="2 3">MCWD5</strain>
    </source>
</reference>
<feature type="transmembrane region" description="Helical" evidence="1">
    <location>
        <begin position="89"/>
        <end position="108"/>
    </location>
</feature>
<evidence type="ECO:0000256" key="1">
    <source>
        <dbReference type="SAM" id="Phobius"/>
    </source>
</evidence>
<feature type="transmembrane region" description="Helical" evidence="1">
    <location>
        <begin position="146"/>
        <end position="162"/>
    </location>
</feature>
<accession>A0A371AVD3</accession>
<evidence type="ECO:0000313" key="3">
    <source>
        <dbReference type="Proteomes" id="UP000255036"/>
    </source>
</evidence>
<dbReference type="OrthoDB" id="9815466at2"/>
<proteinExistence type="predicted"/>
<feature type="transmembrane region" description="Helical" evidence="1">
    <location>
        <begin position="336"/>
        <end position="354"/>
    </location>
</feature>
<dbReference type="PANTHER" id="PTHR38454">
    <property type="entry name" value="INTEGRAL MEMBRANE PROTEIN-RELATED"/>
    <property type="match status" value="1"/>
</dbReference>
<keyword evidence="1" id="KW-0472">Membrane</keyword>
<dbReference type="EMBL" id="QRCT01000025">
    <property type="protein sequence ID" value="RDU23492.1"/>
    <property type="molecule type" value="Genomic_DNA"/>
</dbReference>
<protein>
    <recommendedName>
        <fullName evidence="4">YfhO family protein</fullName>
    </recommendedName>
</protein>
<dbReference type="PANTHER" id="PTHR38454:SF1">
    <property type="entry name" value="INTEGRAL MEMBRANE PROTEIN"/>
    <property type="match status" value="1"/>
</dbReference>
<feature type="transmembrane region" description="Helical" evidence="1">
    <location>
        <begin position="245"/>
        <end position="264"/>
    </location>
</feature>
<evidence type="ECO:0008006" key="4">
    <source>
        <dbReference type="Google" id="ProtNLM"/>
    </source>
</evidence>
<dbReference type="InterPro" id="IPR018580">
    <property type="entry name" value="Uncharacterised_YfhO"/>
</dbReference>